<accession>A0A1G5FJ36</accession>
<name>A0A1G5FJ36_9BACT</name>
<dbReference type="Proteomes" id="UP000198870">
    <property type="component" value="Unassembled WGS sequence"/>
</dbReference>
<dbReference type="EMBL" id="FMUX01000008">
    <property type="protein sequence ID" value="SCY39161.1"/>
    <property type="molecule type" value="Genomic_DNA"/>
</dbReference>
<evidence type="ECO:0000313" key="1">
    <source>
        <dbReference type="EMBL" id="SCY39161.1"/>
    </source>
</evidence>
<dbReference type="STRING" id="419481.SAMN05216233_10894"/>
<dbReference type="AlphaFoldDB" id="A0A1G5FJ36"/>
<proteinExistence type="predicted"/>
<keyword evidence="2" id="KW-1185">Reference proteome</keyword>
<evidence type="ECO:0000313" key="2">
    <source>
        <dbReference type="Proteomes" id="UP000198870"/>
    </source>
</evidence>
<gene>
    <name evidence="1" type="ORF">SAMN05216233_10894</name>
</gene>
<protein>
    <recommendedName>
        <fullName evidence="3">Type VI secretion system secreted protein VgrG</fullName>
    </recommendedName>
</protein>
<evidence type="ECO:0008006" key="3">
    <source>
        <dbReference type="Google" id="ProtNLM"/>
    </source>
</evidence>
<reference evidence="1 2" key="1">
    <citation type="submission" date="2016-10" db="EMBL/GenBank/DDBJ databases">
        <authorList>
            <person name="de Groot N.N."/>
        </authorList>
    </citation>
    <scope>NUCLEOTIDE SEQUENCE [LARGE SCALE GENOMIC DNA]</scope>
    <source>
        <strain evidence="1 2">AA1</strain>
    </source>
</reference>
<organism evidence="1 2">
    <name type="scientific">Desulfoluna spongiiphila</name>
    <dbReference type="NCBI Taxonomy" id="419481"/>
    <lineage>
        <taxon>Bacteria</taxon>
        <taxon>Pseudomonadati</taxon>
        <taxon>Thermodesulfobacteriota</taxon>
        <taxon>Desulfobacteria</taxon>
        <taxon>Desulfobacterales</taxon>
        <taxon>Desulfolunaceae</taxon>
        <taxon>Desulfoluna</taxon>
    </lineage>
</organism>
<sequence>MALTCTFTLCKTDGVTLEVKDTDGGITQTVTMDGTTITITAKGDETSTFVQTPEQISLTCKNLEVKAGSMTVETDEALTLKAGTDLKAEAGTGITTDGPTTTFKGDTLTLKGSLVKTDASQVVLS</sequence>
<dbReference type="RefSeq" id="WP_092210955.1">
    <property type="nucleotide sequence ID" value="NZ_FMUX01000008.1"/>
</dbReference>